<gene>
    <name evidence="7" type="ORF">A4U43_C04F35380</name>
</gene>
<keyword evidence="3 5" id="KW-0274">FAD</keyword>
<comment type="cofactor">
    <cofactor evidence="5">
        <name>FAD</name>
        <dbReference type="ChEBI" id="CHEBI:57692"/>
    </cofactor>
</comment>
<feature type="region of interest" description="Disordered" evidence="6">
    <location>
        <begin position="298"/>
        <end position="318"/>
    </location>
</feature>
<keyword evidence="2 5" id="KW-0285">Flavoprotein</keyword>
<dbReference type="SUPFAM" id="SSF51905">
    <property type="entry name" value="FAD/NAD(P)-binding domain"/>
    <property type="match status" value="2"/>
</dbReference>
<evidence type="ECO:0000313" key="7">
    <source>
        <dbReference type="EMBL" id="ONK73789.1"/>
    </source>
</evidence>
<dbReference type="InterPro" id="IPR050346">
    <property type="entry name" value="FMO-like"/>
</dbReference>
<sequence length="318" mass="35552">MGITVCRGSPRLTILVIIGKGASAHDISRELSKVAKEVHLASRSPDFKVGKLDGYNNIWQHLMIKNVNEDGLVVFDDGSSLHADTILHCTGYKYHFPFLDTKETVSVDDNRVGPLYKHVFPPHLAPYLSFVGLLSKVIIFMSIDLQAKWVARVLSGKISLPPEDEMVASMDEYYFQMEEIGKPKRHTHELYPDEVEHLNWLTAEVGLPPLEDWRFQIYRTVLRRISAHDDNYRDNLDVDSLIQHSLPRAVLGGEFDLLLLDEMYSQPPNRATMGFLDHVGRASSVALPKATPMLALPAPPRTSVGGEVASRDLSAASV</sequence>
<evidence type="ECO:0000256" key="2">
    <source>
        <dbReference type="ARBA" id="ARBA00022630"/>
    </source>
</evidence>
<dbReference type="InterPro" id="IPR036188">
    <property type="entry name" value="FAD/NAD-bd_sf"/>
</dbReference>
<proteinExistence type="inferred from homology"/>
<evidence type="ECO:0000256" key="3">
    <source>
        <dbReference type="ARBA" id="ARBA00022827"/>
    </source>
</evidence>
<dbReference type="Pfam" id="PF00743">
    <property type="entry name" value="FMO-like"/>
    <property type="match status" value="1"/>
</dbReference>
<dbReference type="GO" id="GO:0050660">
    <property type="term" value="F:flavin adenine dinucleotide binding"/>
    <property type="evidence" value="ECO:0007669"/>
    <property type="project" value="InterPro"/>
</dbReference>
<dbReference type="Gene3D" id="3.50.50.60">
    <property type="entry name" value="FAD/NAD(P)-binding domain"/>
    <property type="match status" value="2"/>
</dbReference>
<keyword evidence="8" id="KW-1185">Reference proteome</keyword>
<protein>
    <recommendedName>
        <fullName evidence="5">Flavin-containing monooxygenase</fullName>
        <ecNumber evidence="5">1.-.-.-</ecNumber>
    </recommendedName>
</protein>
<dbReference type="EMBL" id="CM007384">
    <property type="protein sequence ID" value="ONK73789.1"/>
    <property type="molecule type" value="Genomic_DNA"/>
</dbReference>
<evidence type="ECO:0000256" key="6">
    <source>
        <dbReference type="SAM" id="MobiDB-lite"/>
    </source>
</evidence>
<comment type="similarity">
    <text evidence="1 5">Belongs to the FMO family.</text>
</comment>
<dbReference type="AlphaFoldDB" id="A0A5P1FAI9"/>
<organism evidence="7 8">
    <name type="scientific">Asparagus officinalis</name>
    <name type="common">Garden asparagus</name>
    <dbReference type="NCBI Taxonomy" id="4686"/>
    <lineage>
        <taxon>Eukaryota</taxon>
        <taxon>Viridiplantae</taxon>
        <taxon>Streptophyta</taxon>
        <taxon>Embryophyta</taxon>
        <taxon>Tracheophyta</taxon>
        <taxon>Spermatophyta</taxon>
        <taxon>Magnoliopsida</taxon>
        <taxon>Liliopsida</taxon>
        <taxon>Asparagales</taxon>
        <taxon>Asparagaceae</taxon>
        <taxon>Asparagoideae</taxon>
        <taxon>Asparagus</taxon>
    </lineage>
</organism>
<dbReference type="GO" id="GO:0004499">
    <property type="term" value="F:N,N-dimethylaniline monooxygenase activity"/>
    <property type="evidence" value="ECO:0007669"/>
    <property type="project" value="InterPro"/>
</dbReference>
<dbReference type="EC" id="1.-.-.-" evidence="5"/>
<dbReference type="PANTHER" id="PTHR23023">
    <property type="entry name" value="DIMETHYLANILINE MONOOXYGENASE"/>
    <property type="match status" value="1"/>
</dbReference>
<evidence type="ECO:0000313" key="8">
    <source>
        <dbReference type="Proteomes" id="UP000243459"/>
    </source>
</evidence>
<reference evidence="8" key="1">
    <citation type="journal article" date="2017" name="Nat. Commun.">
        <title>The asparagus genome sheds light on the origin and evolution of a young Y chromosome.</title>
        <authorList>
            <person name="Harkess A."/>
            <person name="Zhou J."/>
            <person name="Xu C."/>
            <person name="Bowers J.E."/>
            <person name="Van der Hulst R."/>
            <person name="Ayyampalayam S."/>
            <person name="Mercati F."/>
            <person name="Riccardi P."/>
            <person name="McKain M.R."/>
            <person name="Kakrana A."/>
            <person name="Tang H."/>
            <person name="Ray J."/>
            <person name="Groenendijk J."/>
            <person name="Arikit S."/>
            <person name="Mathioni S.M."/>
            <person name="Nakano M."/>
            <person name="Shan H."/>
            <person name="Telgmann-Rauber A."/>
            <person name="Kanno A."/>
            <person name="Yue Z."/>
            <person name="Chen H."/>
            <person name="Li W."/>
            <person name="Chen Y."/>
            <person name="Xu X."/>
            <person name="Zhang Y."/>
            <person name="Luo S."/>
            <person name="Chen H."/>
            <person name="Gao J."/>
            <person name="Mao Z."/>
            <person name="Pires J.C."/>
            <person name="Luo M."/>
            <person name="Kudrna D."/>
            <person name="Wing R.A."/>
            <person name="Meyers B.C."/>
            <person name="Yi K."/>
            <person name="Kong H."/>
            <person name="Lavrijsen P."/>
            <person name="Sunseri F."/>
            <person name="Falavigna A."/>
            <person name="Ye Y."/>
            <person name="Leebens-Mack J.H."/>
            <person name="Chen G."/>
        </authorList>
    </citation>
    <scope>NUCLEOTIDE SEQUENCE [LARGE SCALE GENOMIC DNA]</scope>
    <source>
        <strain evidence="8">cv. DH0086</strain>
    </source>
</reference>
<dbReference type="Gramene" id="ONK73789">
    <property type="protein sequence ID" value="ONK73789"/>
    <property type="gene ID" value="A4U43_C04F35380"/>
</dbReference>
<evidence type="ECO:0000256" key="4">
    <source>
        <dbReference type="ARBA" id="ARBA00023002"/>
    </source>
</evidence>
<name>A0A5P1FAI9_ASPOF</name>
<accession>A0A5P1FAI9</accession>
<keyword evidence="5" id="KW-0503">Monooxygenase</keyword>
<keyword evidence="4 5" id="KW-0560">Oxidoreductase</keyword>
<dbReference type="GO" id="GO:0050661">
    <property type="term" value="F:NADP binding"/>
    <property type="evidence" value="ECO:0007669"/>
    <property type="project" value="InterPro"/>
</dbReference>
<dbReference type="Proteomes" id="UP000243459">
    <property type="component" value="Chromosome 4"/>
</dbReference>
<evidence type="ECO:0000256" key="1">
    <source>
        <dbReference type="ARBA" id="ARBA00009183"/>
    </source>
</evidence>
<dbReference type="InterPro" id="IPR020946">
    <property type="entry name" value="Flavin_mOase-like"/>
</dbReference>
<evidence type="ECO:0000256" key="5">
    <source>
        <dbReference type="RuleBase" id="RU361177"/>
    </source>
</evidence>